<dbReference type="PROSITE" id="PS51898">
    <property type="entry name" value="TYR_RECOMBINASE"/>
    <property type="match status" value="1"/>
</dbReference>
<evidence type="ECO:0000313" key="6">
    <source>
        <dbReference type="Proteomes" id="UP000228484"/>
    </source>
</evidence>
<dbReference type="InterPro" id="IPR011010">
    <property type="entry name" value="DNA_brk_join_enz"/>
</dbReference>
<evidence type="ECO:0000313" key="5">
    <source>
        <dbReference type="EMBL" id="PIE93015.1"/>
    </source>
</evidence>
<evidence type="ECO:0000256" key="1">
    <source>
        <dbReference type="ARBA" id="ARBA00008857"/>
    </source>
</evidence>
<evidence type="ECO:0000259" key="4">
    <source>
        <dbReference type="PROSITE" id="PS51898"/>
    </source>
</evidence>
<dbReference type="RefSeq" id="WP_099685839.1">
    <property type="nucleotide sequence ID" value="NZ_NWUW01000022.1"/>
</dbReference>
<reference evidence="5 6" key="1">
    <citation type="submission" date="2017-09" db="EMBL/GenBank/DDBJ databases">
        <title>Biocontrol bacteria screening and application from spent mushroom substrate.</title>
        <authorList>
            <person name="Sun X."/>
        </authorList>
    </citation>
    <scope>NUCLEOTIDE SEQUENCE [LARGE SCALE GENOMIC DNA]</scope>
    <source>
        <strain evidence="5 6">100374</strain>
    </source>
</reference>
<dbReference type="PANTHER" id="PTHR30349">
    <property type="entry name" value="PHAGE INTEGRASE-RELATED"/>
    <property type="match status" value="1"/>
</dbReference>
<evidence type="ECO:0000256" key="2">
    <source>
        <dbReference type="ARBA" id="ARBA00023125"/>
    </source>
</evidence>
<accession>A0A2G6Q8D0</accession>
<dbReference type="EMBL" id="NWUW01000022">
    <property type="protein sequence ID" value="PIE93015.1"/>
    <property type="molecule type" value="Genomic_DNA"/>
</dbReference>
<dbReference type="Pfam" id="PF00589">
    <property type="entry name" value="Phage_integrase"/>
    <property type="match status" value="1"/>
</dbReference>
<dbReference type="PANTHER" id="PTHR30349:SF41">
    <property type="entry name" value="INTEGRASE_RECOMBINASE PROTEIN MJ0367-RELATED"/>
    <property type="match status" value="1"/>
</dbReference>
<dbReference type="GO" id="GO:0015074">
    <property type="term" value="P:DNA integration"/>
    <property type="evidence" value="ECO:0007669"/>
    <property type="project" value="InterPro"/>
</dbReference>
<proteinExistence type="inferred from homology"/>
<comment type="caution">
    <text evidence="5">The sequence shown here is derived from an EMBL/GenBank/DDBJ whole genome shotgun (WGS) entry which is preliminary data.</text>
</comment>
<dbReference type="Proteomes" id="UP000228484">
    <property type="component" value="Unassembled WGS sequence"/>
</dbReference>
<protein>
    <submittedName>
        <fullName evidence="5">Transposase</fullName>
    </submittedName>
</protein>
<dbReference type="InterPro" id="IPR013762">
    <property type="entry name" value="Integrase-like_cat_sf"/>
</dbReference>
<gene>
    <name evidence="5" type="ORF">CO726_23195</name>
</gene>
<dbReference type="InterPro" id="IPR002104">
    <property type="entry name" value="Integrase_catalytic"/>
</dbReference>
<keyword evidence="3" id="KW-0233">DNA recombination</keyword>
<dbReference type="InterPro" id="IPR050090">
    <property type="entry name" value="Tyrosine_recombinase_XerCD"/>
</dbReference>
<name>A0A2G6Q8D0_9BACI</name>
<evidence type="ECO:0000256" key="3">
    <source>
        <dbReference type="ARBA" id="ARBA00023172"/>
    </source>
</evidence>
<dbReference type="SUPFAM" id="SSF56349">
    <property type="entry name" value="DNA breaking-rejoining enzymes"/>
    <property type="match status" value="1"/>
</dbReference>
<dbReference type="GO" id="GO:0003677">
    <property type="term" value="F:DNA binding"/>
    <property type="evidence" value="ECO:0007669"/>
    <property type="project" value="UniProtKB-KW"/>
</dbReference>
<organism evidence="5 6">
    <name type="scientific">Bacillus fungorum</name>
    <dbReference type="NCBI Taxonomy" id="2039284"/>
    <lineage>
        <taxon>Bacteria</taxon>
        <taxon>Bacillati</taxon>
        <taxon>Bacillota</taxon>
        <taxon>Bacilli</taxon>
        <taxon>Bacillales</taxon>
        <taxon>Bacillaceae</taxon>
        <taxon>Bacillus</taxon>
    </lineage>
</organism>
<keyword evidence="2" id="KW-0238">DNA-binding</keyword>
<feature type="domain" description="Tyr recombinase" evidence="4">
    <location>
        <begin position="352"/>
        <end position="548"/>
    </location>
</feature>
<dbReference type="Gene3D" id="1.10.443.10">
    <property type="entry name" value="Intergrase catalytic core"/>
    <property type="match status" value="1"/>
</dbReference>
<keyword evidence="6" id="KW-1185">Reference proteome</keyword>
<comment type="similarity">
    <text evidence="1">Belongs to the 'phage' integrase family.</text>
</comment>
<dbReference type="AlphaFoldDB" id="A0A2G6Q8D0"/>
<dbReference type="GO" id="GO:0006310">
    <property type="term" value="P:DNA recombination"/>
    <property type="evidence" value="ECO:0007669"/>
    <property type="project" value="UniProtKB-KW"/>
</dbReference>
<sequence>MIDTSVKPIIEQQKFHQKIQDELTTYIKEKINKSNCVSNSYLLANDVWHLDVITEMEEFVGYKQKRIGSKSLYFLARNYFINLELKYIFYKKLFNQEWALTNIFGGKSNLLKKLAQFLNEVYPEIDSLLKLDLEKTEKRWIWWLNEKNIKTKRRVNKKGCKESIVYTAEAKFLRSIHSLIYQLADSRDEWEKDRWDIRVLNQMYGIEFNQSHHKYYINFLKIENKHFRGELKRYFKQRLLGRSVSWGTAMTYMEYIPKFINFVCELESEWHDLRKLSREHVLKYIEQLYDYAKTKLKRRDSHPEQYVRTILVMIRNFLEDLQTYEYSIAPIKSARTLIFSEDLPKPRKKSYDHVDYIPDYVLEQLFQKINHLHPEVQPLIWIVFKTGLRISDTLTLTQDCLIKLNDKYQIVTDIKKTYVQGHSIPIDDELALNVLVALIDKSKKNSNERNNPNRYIFVRYSGPRRGRPYCQSWVREQLNIFAKEQNIRDENGNLFHFKPHQFRHTYAVKMLNGGADILTVQELLAHASPGMTMCYARLLDNTKRKAFESVMKQGVFSFDLNGEVQQVQPNEDLPTDILEALWRDHKLNAIDNPYGTCYARINGNCPYAEEPPCLTCNGGSPCKDLAVGFSELDVQKYELHMKTTTKMIQALEDRGRHDTATKNRTNLKRYEDILNTIKQGNIIFGRLERVKRKMGVQNEDI</sequence>